<sequence>MLMAQYTYKDIEQFLLDDNLFQWAKYGTVVDGFDLESYKLKYPGYEARIDFAITVIRGVRVVEDCQKTSVSYKMYRFDAMMDTARKCDSHVLASPVSRRSVSLRYRWAMSIASAAAVFLLCLVVSHLLTDSSHTYTAHTPIALRMDSLYHSKQVKVFLNGEQVVGLDKNNASIKVGEDGAISVDDQFVIDSRVGKVDVNQIVVPYGKRSKILLPDGSTLWVNSGSFISYASNFSTNRILNVQGEVYLDVKKDAGHPFVVKTNRLEVTVLGTSFNVTDYASDSESAVVLVQGSVDVNVGNTVRKRLVPNQRLSNDHGKVNIGQVDVYRYICWKDDLMNFNGQKLSDILKSLSRYYAVRIELSGDLKEELYHGSLDLNCTIEDVLATISLTTPLQIVKEKDVFYIKPKK</sequence>
<feature type="domain" description="FecR protein" evidence="2">
    <location>
        <begin position="201"/>
        <end position="293"/>
    </location>
</feature>
<keyword evidence="1" id="KW-1133">Transmembrane helix</keyword>
<dbReference type="AlphaFoldDB" id="U2QP33"/>
<dbReference type="Gene3D" id="3.55.50.30">
    <property type="match status" value="1"/>
</dbReference>
<evidence type="ECO:0000313" key="4">
    <source>
        <dbReference type="EMBL" id="ERK40522.1"/>
    </source>
</evidence>
<evidence type="ECO:0000259" key="2">
    <source>
        <dbReference type="Pfam" id="PF04773"/>
    </source>
</evidence>
<reference evidence="4 5" key="1">
    <citation type="submission" date="2013-08" db="EMBL/GenBank/DDBJ databases">
        <authorList>
            <person name="Durkin A.S."/>
            <person name="Haft D.R."/>
            <person name="McCorrison J."/>
            <person name="Torralba M."/>
            <person name="Gillis M."/>
            <person name="Haft D.H."/>
            <person name="Methe B."/>
            <person name="Sutton G."/>
            <person name="Nelson K.E."/>
        </authorList>
    </citation>
    <scope>NUCLEOTIDE SEQUENCE [LARGE SCALE GENOMIC DNA]</scope>
    <source>
        <strain evidence="4 5">F0067</strain>
    </source>
</reference>
<keyword evidence="1" id="KW-0812">Transmembrane</keyword>
<dbReference type="Pfam" id="PF04773">
    <property type="entry name" value="FecR"/>
    <property type="match status" value="1"/>
</dbReference>
<comment type="caution">
    <text evidence="4">The sequence shown here is derived from an EMBL/GenBank/DDBJ whole genome shotgun (WGS) entry which is preliminary data.</text>
</comment>
<name>U2QP33_9BACT</name>
<dbReference type="InterPro" id="IPR006860">
    <property type="entry name" value="FecR"/>
</dbReference>
<evidence type="ECO:0000256" key="1">
    <source>
        <dbReference type="SAM" id="Phobius"/>
    </source>
</evidence>
<dbReference type="PATRIC" id="fig|1115809.3.peg.112"/>
<feature type="transmembrane region" description="Helical" evidence="1">
    <location>
        <begin position="107"/>
        <end position="128"/>
    </location>
</feature>
<evidence type="ECO:0000313" key="5">
    <source>
        <dbReference type="Proteomes" id="UP000016648"/>
    </source>
</evidence>
<dbReference type="PANTHER" id="PTHR30273">
    <property type="entry name" value="PERIPLASMIC SIGNAL SENSOR AND SIGMA FACTOR ACTIVATOR FECR-RELATED"/>
    <property type="match status" value="1"/>
</dbReference>
<dbReference type="PANTHER" id="PTHR30273:SF2">
    <property type="entry name" value="PROTEIN FECR"/>
    <property type="match status" value="1"/>
</dbReference>
<dbReference type="InterPro" id="IPR012373">
    <property type="entry name" value="Ferrdict_sens_TM"/>
</dbReference>
<dbReference type="Gene3D" id="2.60.120.1440">
    <property type="match status" value="1"/>
</dbReference>
<accession>U2QP33</accession>
<evidence type="ECO:0000259" key="3">
    <source>
        <dbReference type="Pfam" id="PF16344"/>
    </source>
</evidence>
<feature type="domain" description="Protein FecR C-terminal" evidence="3">
    <location>
        <begin position="336"/>
        <end position="402"/>
    </location>
</feature>
<keyword evidence="5" id="KW-1185">Reference proteome</keyword>
<organism evidence="4 5">
    <name type="scientific">Segatella baroniae F0067</name>
    <dbReference type="NCBI Taxonomy" id="1115809"/>
    <lineage>
        <taxon>Bacteria</taxon>
        <taxon>Pseudomonadati</taxon>
        <taxon>Bacteroidota</taxon>
        <taxon>Bacteroidia</taxon>
        <taxon>Bacteroidales</taxon>
        <taxon>Prevotellaceae</taxon>
        <taxon>Segatella</taxon>
    </lineage>
</organism>
<dbReference type="GO" id="GO:0016989">
    <property type="term" value="F:sigma factor antagonist activity"/>
    <property type="evidence" value="ECO:0007669"/>
    <property type="project" value="TreeGrafter"/>
</dbReference>
<gene>
    <name evidence="4" type="ORF">HMPREF9135_1330</name>
</gene>
<dbReference type="Proteomes" id="UP000016648">
    <property type="component" value="Unassembled WGS sequence"/>
</dbReference>
<protein>
    <submittedName>
        <fullName evidence="4">Sigma factor regulatory protein, FecR/PupR family</fullName>
    </submittedName>
</protein>
<keyword evidence="1" id="KW-0472">Membrane</keyword>
<proteinExistence type="predicted"/>
<dbReference type="EMBL" id="AWEY01000004">
    <property type="protein sequence ID" value="ERK40522.1"/>
    <property type="molecule type" value="Genomic_DNA"/>
</dbReference>
<dbReference type="InterPro" id="IPR032508">
    <property type="entry name" value="FecR_C"/>
</dbReference>
<dbReference type="Pfam" id="PF16344">
    <property type="entry name" value="FecR_C"/>
    <property type="match status" value="1"/>
</dbReference>